<reference evidence="4" key="1">
    <citation type="submission" date="2022-10" db="EMBL/GenBank/DDBJ databases">
        <authorList>
            <person name="Chen Y."/>
            <person name="Dougan E. K."/>
            <person name="Chan C."/>
            <person name="Rhodes N."/>
            <person name="Thang M."/>
        </authorList>
    </citation>
    <scope>NUCLEOTIDE SEQUENCE</scope>
</reference>
<feature type="transmembrane region" description="Helical" evidence="2">
    <location>
        <begin position="308"/>
        <end position="328"/>
    </location>
</feature>
<evidence type="ECO:0000259" key="3">
    <source>
        <dbReference type="Pfam" id="PF08937"/>
    </source>
</evidence>
<feature type="transmembrane region" description="Helical" evidence="2">
    <location>
        <begin position="169"/>
        <end position="190"/>
    </location>
</feature>
<sequence length="712" mass="78698">QAPFQQAGYSAGAPLFLGADPAYIVSCTSAIRCPELPIGSCPAGNWGIGCVNCVANHYDDDGICRSCSESAFSVWPLIAAILLGIIALGVLYKFAVTVDRSSRDSVATIILGAIFVLLIQLGVPNFSTVRVEWVEPLKTLRSVFSFMTFNVEVVRPGCWMSGRSPLMSYLGSLACYPCAALLILCLLAIAKYFQVVVTWNEAINAIGAMLLAFYTALTSLTLRPFRCVGNPDGTASMVYYRNIICWKDDLHWAMVGISMIPFFGAVVSFYALTIWAVLNYARKVASSGGVKYVKRFSFLFGRFNPQHFYFVLILNTRNLLIAVTPVLLQMYNELLFTFFIFTLTLYALLQAHICPWRTQLSNLLDAVISCFLVAACAIGITLLDFDVKRQTITIQIMSMLSCLCVLMLFLSLLCYSAYRAYRPTRSYGIFLSHHKLGAAVLARWFKMMLNERITDRIFLDSDDVSKLDAILDVTSWDTENVVVLMTSETMKRMWCAAEVASAWDSGTNLVLVSCDGNRITQGLIEAVPELWSEQQKATLFSTGVHIDMIVDAYKDLLFAPVISLLRNGARSDAHHEAVKEVISQCRGCYGLGGSWKVQSIGNEKKFHTCGGPRYTDPLDEDTGAPQRSSSGKKGKGSPMPDEELEPPFTGHEFLDGVIGEDGAAVLGGNDDWLLPVHLLPAIYWLRLEDVTKLEGSIWEALQPLEIPFKVEG</sequence>
<protein>
    <submittedName>
        <fullName evidence="6">Sushi, von Willebrand factor type A, EGF and pentraxin domain-containing protein 1</fullName>
    </submittedName>
</protein>
<evidence type="ECO:0000313" key="4">
    <source>
        <dbReference type="EMBL" id="CAI3997116.1"/>
    </source>
</evidence>
<name>A0A9P1G2I1_9DINO</name>
<evidence type="ECO:0000256" key="2">
    <source>
        <dbReference type="SAM" id="Phobius"/>
    </source>
</evidence>
<keyword evidence="2" id="KW-1133">Transmembrane helix</keyword>
<organism evidence="4">
    <name type="scientific">Cladocopium goreaui</name>
    <dbReference type="NCBI Taxonomy" id="2562237"/>
    <lineage>
        <taxon>Eukaryota</taxon>
        <taxon>Sar</taxon>
        <taxon>Alveolata</taxon>
        <taxon>Dinophyceae</taxon>
        <taxon>Suessiales</taxon>
        <taxon>Symbiodiniaceae</taxon>
        <taxon>Cladocopium</taxon>
    </lineage>
</organism>
<dbReference type="Proteomes" id="UP001152797">
    <property type="component" value="Unassembled WGS sequence"/>
</dbReference>
<feature type="transmembrane region" description="Helical" evidence="2">
    <location>
        <begin position="363"/>
        <end position="382"/>
    </location>
</feature>
<gene>
    <name evidence="4" type="ORF">C1SCF055_LOCUS23530</name>
</gene>
<feature type="transmembrane region" description="Helical" evidence="2">
    <location>
        <begin position="250"/>
        <end position="278"/>
    </location>
</feature>
<accession>A0A9P1G2I1</accession>
<feature type="non-terminal residue" evidence="4">
    <location>
        <position position="712"/>
    </location>
</feature>
<evidence type="ECO:0000313" key="5">
    <source>
        <dbReference type="EMBL" id="CAL1150491.1"/>
    </source>
</evidence>
<keyword evidence="2" id="KW-0472">Membrane</keyword>
<feature type="region of interest" description="Disordered" evidence="1">
    <location>
        <begin position="612"/>
        <end position="651"/>
    </location>
</feature>
<feature type="transmembrane region" description="Helical" evidence="2">
    <location>
        <begin position="106"/>
        <end position="123"/>
    </location>
</feature>
<dbReference type="InterPro" id="IPR015032">
    <property type="entry name" value="ThsB__TIR-like_domain"/>
</dbReference>
<reference evidence="5" key="2">
    <citation type="submission" date="2024-04" db="EMBL/GenBank/DDBJ databases">
        <authorList>
            <person name="Chen Y."/>
            <person name="Shah S."/>
            <person name="Dougan E. K."/>
            <person name="Thang M."/>
            <person name="Chan C."/>
        </authorList>
    </citation>
    <scope>NUCLEOTIDE SEQUENCE [LARGE SCALE GENOMIC DNA]</scope>
</reference>
<evidence type="ECO:0000313" key="6">
    <source>
        <dbReference type="EMBL" id="CAL4784428.1"/>
    </source>
</evidence>
<comment type="caution">
    <text evidence="4">The sequence shown here is derived from an EMBL/GenBank/DDBJ whole genome shotgun (WGS) entry which is preliminary data.</text>
</comment>
<feature type="transmembrane region" description="Helical" evidence="2">
    <location>
        <begin position="394"/>
        <end position="418"/>
    </location>
</feature>
<dbReference type="Pfam" id="PF08937">
    <property type="entry name" value="ThsB_TIR"/>
    <property type="match status" value="1"/>
</dbReference>
<dbReference type="EMBL" id="CAMXCT030002291">
    <property type="protein sequence ID" value="CAL4784428.1"/>
    <property type="molecule type" value="Genomic_DNA"/>
</dbReference>
<evidence type="ECO:0000256" key="1">
    <source>
        <dbReference type="SAM" id="MobiDB-lite"/>
    </source>
</evidence>
<proteinExistence type="predicted"/>
<dbReference type="EMBL" id="CAMXCT020002291">
    <property type="protein sequence ID" value="CAL1150491.1"/>
    <property type="molecule type" value="Genomic_DNA"/>
</dbReference>
<feature type="transmembrane region" description="Helical" evidence="2">
    <location>
        <begin position="74"/>
        <end position="94"/>
    </location>
</feature>
<keyword evidence="2" id="KW-0812">Transmembrane</keyword>
<evidence type="ECO:0000313" key="7">
    <source>
        <dbReference type="Proteomes" id="UP001152797"/>
    </source>
</evidence>
<dbReference type="EMBL" id="CAMXCT010002291">
    <property type="protein sequence ID" value="CAI3997116.1"/>
    <property type="molecule type" value="Genomic_DNA"/>
</dbReference>
<feature type="domain" description="Thoeris protein ThsB TIR-like" evidence="3">
    <location>
        <begin position="458"/>
        <end position="517"/>
    </location>
</feature>
<feature type="transmembrane region" description="Helical" evidence="2">
    <location>
        <begin position="334"/>
        <end position="351"/>
    </location>
</feature>
<dbReference type="AlphaFoldDB" id="A0A9P1G2I1"/>
<keyword evidence="7" id="KW-1185">Reference proteome</keyword>
<feature type="transmembrane region" description="Helical" evidence="2">
    <location>
        <begin position="202"/>
        <end position="222"/>
    </location>
</feature>